<dbReference type="RefSeq" id="WP_145028144.1">
    <property type="nucleotide sequence ID" value="NZ_CP036271.1"/>
</dbReference>
<reference evidence="1 2" key="1">
    <citation type="submission" date="2019-02" db="EMBL/GenBank/DDBJ databases">
        <title>Deep-cultivation of Planctomycetes and their phenomic and genomic characterization uncovers novel biology.</title>
        <authorList>
            <person name="Wiegand S."/>
            <person name="Jogler M."/>
            <person name="Boedeker C."/>
            <person name="Pinto D."/>
            <person name="Vollmers J."/>
            <person name="Rivas-Marin E."/>
            <person name="Kohn T."/>
            <person name="Peeters S.H."/>
            <person name="Heuer A."/>
            <person name="Rast P."/>
            <person name="Oberbeckmann S."/>
            <person name="Bunk B."/>
            <person name="Jeske O."/>
            <person name="Meyerdierks A."/>
            <person name="Storesund J.E."/>
            <person name="Kallscheuer N."/>
            <person name="Luecker S."/>
            <person name="Lage O.M."/>
            <person name="Pohl T."/>
            <person name="Merkel B.J."/>
            <person name="Hornburger P."/>
            <person name="Mueller R.-W."/>
            <person name="Bruemmer F."/>
            <person name="Labrenz M."/>
            <person name="Spormann A.M."/>
            <person name="Op den Camp H."/>
            <person name="Overmann J."/>
            <person name="Amann R."/>
            <person name="Jetten M.S.M."/>
            <person name="Mascher T."/>
            <person name="Medema M.H."/>
            <person name="Devos D.P."/>
            <person name="Kaster A.-K."/>
            <person name="Ovreas L."/>
            <person name="Rohde M."/>
            <person name="Galperin M.Y."/>
            <person name="Jogler C."/>
        </authorList>
    </citation>
    <scope>NUCLEOTIDE SEQUENCE [LARGE SCALE GENOMIC DNA]</scope>
    <source>
        <strain evidence="1 2">Pan44</strain>
    </source>
</reference>
<name>A0A517SAK9_9PLAN</name>
<dbReference type="InParanoid" id="A0A517SAK9"/>
<dbReference type="EMBL" id="CP036271">
    <property type="protein sequence ID" value="QDT53164.1"/>
    <property type="molecule type" value="Genomic_DNA"/>
</dbReference>
<gene>
    <name evidence="1" type="ORF">Pan44_11790</name>
</gene>
<organism evidence="1 2">
    <name type="scientific">Caulifigura coniformis</name>
    <dbReference type="NCBI Taxonomy" id="2527983"/>
    <lineage>
        <taxon>Bacteria</taxon>
        <taxon>Pseudomonadati</taxon>
        <taxon>Planctomycetota</taxon>
        <taxon>Planctomycetia</taxon>
        <taxon>Planctomycetales</taxon>
        <taxon>Planctomycetaceae</taxon>
        <taxon>Caulifigura</taxon>
    </lineage>
</organism>
<sequence>MPGDNEHESCLMLGYEPSQVHSEISLLDYSRCALETDVTPTEFLKRHNPMFEDLDALLGPFSTRIATFDSQRSYILLINNSMSAFDQSRFSWQGVLHMATIPSPSDKLSRVINSTMLASVDLGTPEPLSAKDLEEFLTAATVRRSGYTAR</sequence>
<evidence type="ECO:0000313" key="2">
    <source>
        <dbReference type="Proteomes" id="UP000315700"/>
    </source>
</evidence>
<dbReference type="KEGG" id="ccos:Pan44_11790"/>
<keyword evidence="2" id="KW-1185">Reference proteome</keyword>
<evidence type="ECO:0000313" key="1">
    <source>
        <dbReference type="EMBL" id="QDT53164.1"/>
    </source>
</evidence>
<protein>
    <submittedName>
        <fullName evidence="1">Uncharacterized protein</fullName>
    </submittedName>
</protein>
<proteinExistence type="predicted"/>
<dbReference type="Proteomes" id="UP000315700">
    <property type="component" value="Chromosome"/>
</dbReference>
<accession>A0A517SAK9</accession>
<dbReference type="OrthoDB" id="188944at2"/>
<dbReference type="AlphaFoldDB" id="A0A517SAK9"/>